<accession>B3S7U8</accession>
<feature type="compositionally biased region" description="Polar residues" evidence="1">
    <location>
        <begin position="27"/>
        <end position="45"/>
    </location>
</feature>
<dbReference type="GeneID" id="6757537"/>
<evidence type="ECO:0000313" key="3">
    <source>
        <dbReference type="Proteomes" id="UP000009022"/>
    </source>
</evidence>
<evidence type="ECO:0000256" key="1">
    <source>
        <dbReference type="SAM" id="MobiDB-lite"/>
    </source>
</evidence>
<gene>
    <name evidence="2" type="ORF">TRIADDRAFT_60300</name>
</gene>
<organism evidence="2 3">
    <name type="scientific">Trichoplax adhaerens</name>
    <name type="common">Trichoplax reptans</name>
    <dbReference type="NCBI Taxonomy" id="10228"/>
    <lineage>
        <taxon>Eukaryota</taxon>
        <taxon>Metazoa</taxon>
        <taxon>Placozoa</taxon>
        <taxon>Uniplacotomia</taxon>
        <taxon>Trichoplacea</taxon>
        <taxon>Trichoplacidae</taxon>
        <taxon>Trichoplax</taxon>
    </lineage>
</organism>
<feature type="compositionally biased region" description="Basic residues" evidence="1">
    <location>
        <begin position="101"/>
        <end position="120"/>
    </location>
</feature>
<dbReference type="RefSeq" id="XP_002116324.1">
    <property type="nucleotide sequence ID" value="XM_002116288.1"/>
</dbReference>
<evidence type="ECO:0000313" key="2">
    <source>
        <dbReference type="EMBL" id="EDV21357.1"/>
    </source>
</evidence>
<dbReference type="Proteomes" id="UP000009022">
    <property type="component" value="Unassembled WGS sequence"/>
</dbReference>
<keyword evidence="3" id="KW-1185">Reference proteome</keyword>
<reference evidence="2 3" key="1">
    <citation type="journal article" date="2008" name="Nature">
        <title>The Trichoplax genome and the nature of placozoans.</title>
        <authorList>
            <person name="Srivastava M."/>
            <person name="Begovic E."/>
            <person name="Chapman J."/>
            <person name="Putnam N.H."/>
            <person name="Hellsten U."/>
            <person name="Kawashima T."/>
            <person name="Kuo A."/>
            <person name="Mitros T."/>
            <person name="Salamov A."/>
            <person name="Carpenter M.L."/>
            <person name="Signorovitch A.Y."/>
            <person name="Moreno M.A."/>
            <person name="Kamm K."/>
            <person name="Grimwood J."/>
            <person name="Schmutz J."/>
            <person name="Shapiro H."/>
            <person name="Grigoriev I.V."/>
            <person name="Buss L.W."/>
            <person name="Schierwater B."/>
            <person name="Dellaporta S.L."/>
            <person name="Rokhsar D.S."/>
        </authorList>
    </citation>
    <scope>NUCLEOTIDE SEQUENCE [LARGE SCALE GENOMIC DNA]</scope>
    <source>
        <strain evidence="2 3">Grell-BS-1999</strain>
    </source>
</reference>
<name>B3S7U8_TRIAD</name>
<feature type="region of interest" description="Disordered" evidence="1">
    <location>
        <begin position="89"/>
        <end position="126"/>
    </location>
</feature>
<dbReference type="CTD" id="6757537"/>
<protein>
    <submittedName>
        <fullName evidence="2">Uncharacterized protein</fullName>
    </submittedName>
</protein>
<dbReference type="InParanoid" id="B3S7U8"/>
<dbReference type="KEGG" id="tad:TRIADDRAFT_60300"/>
<feature type="region of interest" description="Disordered" evidence="1">
    <location>
        <begin position="24"/>
        <end position="50"/>
    </location>
</feature>
<dbReference type="HOGENOM" id="CLU_1557274_0_0_1"/>
<sequence>MASKSNSEYDDWYPELGQIFSDCAIQNDPSSPTVEASNPQRNDLPSGSVLDDDEAYLKSSIYLLTEFTVDQLADKNTKVRNRLLQKMPKAERKSAKMLISKMRRKKKSRSYSRNRRRRSSHERTNLQDTVKRYEQLIENINHTVLNYNCESSLRMVLDMIANHRYDFWSSFN</sequence>
<dbReference type="AlphaFoldDB" id="B3S7U8"/>
<dbReference type="EMBL" id="DS985254">
    <property type="protein sequence ID" value="EDV21357.1"/>
    <property type="molecule type" value="Genomic_DNA"/>
</dbReference>
<proteinExistence type="predicted"/>